<protein>
    <submittedName>
        <fullName evidence="4">2-deoxy-D-gluconate 3-dehydrogenase</fullName>
    </submittedName>
</protein>
<dbReference type="PRINTS" id="PR00081">
    <property type="entry name" value="GDHRDH"/>
</dbReference>
<accession>A0A9W6SNH5</accession>
<feature type="domain" description="Ketoreductase" evidence="3">
    <location>
        <begin position="13"/>
        <end position="197"/>
    </location>
</feature>
<dbReference type="PANTHER" id="PTHR42760">
    <property type="entry name" value="SHORT-CHAIN DEHYDROGENASES/REDUCTASES FAMILY MEMBER"/>
    <property type="match status" value="1"/>
</dbReference>
<dbReference type="GO" id="GO:0016616">
    <property type="term" value="F:oxidoreductase activity, acting on the CH-OH group of donors, NAD or NADP as acceptor"/>
    <property type="evidence" value="ECO:0007669"/>
    <property type="project" value="TreeGrafter"/>
</dbReference>
<comment type="similarity">
    <text evidence="1">Belongs to the short-chain dehydrogenases/reductases (SDR) family.</text>
</comment>
<dbReference type="PROSITE" id="PS00061">
    <property type="entry name" value="ADH_SHORT"/>
    <property type="match status" value="1"/>
</dbReference>
<dbReference type="RefSeq" id="WP_285663012.1">
    <property type="nucleotide sequence ID" value="NZ_BSTX01000002.1"/>
</dbReference>
<evidence type="ECO:0000313" key="5">
    <source>
        <dbReference type="Proteomes" id="UP001165079"/>
    </source>
</evidence>
<dbReference type="AlphaFoldDB" id="A0A9W6SNH5"/>
<comment type="caution">
    <text evidence="4">The sequence shown here is derived from an EMBL/GenBank/DDBJ whole genome shotgun (WGS) entry which is preliminary data.</text>
</comment>
<dbReference type="Pfam" id="PF13561">
    <property type="entry name" value="adh_short_C2"/>
    <property type="match status" value="1"/>
</dbReference>
<dbReference type="EMBL" id="BSTX01000002">
    <property type="protein sequence ID" value="GLZ77831.1"/>
    <property type="molecule type" value="Genomic_DNA"/>
</dbReference>
<dbReference type="Gene3D" id="3.40.50.720">
    <property type="entry name" value="NAD(P)-binding Rossmann-like Domain"/>
    <property type="match status" value="1"/>
</dbReference>
<dbReference type="InterPro" id="IPR020904">
    <property type="entry name" value="Sc_DH/Rdtase_CS"/>
</dbReference>
<dbReference type="PANTHER" id="PTHR42760:SF133">
    <property type="entry name" value="3-OXOACYL-[ACYL-CARRIER-PROTEIN] REDUCTASE"/>
    <property type="match status" value="1"/>
</dbReference>
<dbReference type="SUPFAM" id="SSF51735">
    <property type="entry name" value="NAD(P)-binding Rossmann-fold domains"/>
    <property type="match status" value="1"/>
</dbReference>
<dbReference type="FunFam" id="3.40.50.720:FF:000084">
    <property type="entry name" value="Short-chain dehydrogenase reductase"/>
    <property type="match status" value="1"/>
</dbReference>
<evidence type="ECO:0000256" key="2">
    <source>
        <dbReference type="ARBA" id="ARBA00023002"/>
    </source>
</evidence>
<sequence>MGDVESPYRLEGASALVTGASRGIGRAVAVALARAGASVALLARDAGRLGEVRAEIAAVGGRALAVPCDLESPGAVAEAMALVLVEFPDLSIVVNNAGGMSHVGPFLASTEDDWAGIWSGNVTSAVRVLRHLGPHLVARGGGAVVNMSSVAGLAGVPMLSHYGATKAALISLTRTLAVEWAPHGVRVNALAPGWVTTDLTGAFSGDPGLSAALTGDVPQHRWGGVEEVAHAAVFLAGEAASFITGACLTLDGGLLAQPGGAALTGLLPLGRTAVR</sequence>
<dbReference type="CDD" id="cd05233">
    <property type="entry name" value="SDR_c"/>
    <property type="match status" value="1"/>
</dbReference>
<evidence type="ECO:0000256" key="1">
    <source>
        <dbReference type="ARBA" id="ARBA00006484"/>
    </source>
</evidence>
<dbReference type="InterPro" id="IPR036291">
    <property type="entry name" value="NAD(P)-bd_dom_sf"/>
</dbReference>
<organism evidence="4 5">
    <name type="scientific">Actinorhabdospora filicis</name>
    <dbReference type="NCBI Taxonomy" id="1785913"/>
    <lineage>
        <taxon>Bacteria</taxon>
        <taxon>Bacillati</taxon>
        <taxon>Actinomycetota</taxon>
        <taxon>Actinomycetes</taxon>
        <taxon>Micromonosporales</taxon>
        <taxon>Micromonosporaceae</taxon>
        <taxon>Actinorhabdospora</taxon>
    </lineage>
</organism>
<dbReference type="InterPro" id="IPR002347">
    <property type="entry name" value="SDR_fam"/>
</dbReference>
<evidence type="ECO:0000259" key="3">
    <source>
        <dbReference type="SMART" id="SM00822"/>
    </source>
</evidence>
<dbReference type="Proteomes" id="UP001165079">
    <property type="component" value="Unassembled WGS sequence"/>
</dbReference>
<name>A0A9W6SNH5_9ACTN</name>
<gene>
    <name evidence="4" type="ORF">Afil01_26380</name>
</gene>
<reference evidence="4" key="1">
    <citation type="submission" date="2023-03" db="EMBL/GenBank/DDBJ databases">
        <title>Actinorhabdospora filicis NBRC 111898.</title>
        <authorList>
            <person name="Ichikawa N."/>
            <person name="Sato H."/>
            <person name="Tonouchi N."/>
        </authorList>
    </citation>
    <scope>NUCLEOTIDE SEQUENCE</scope>
    <source>
        <strain evidence="4">NBRC 111898</strain>
    </source>
</reference>
<keyword evidence="5" id="KW-1185">Reference proteome</keyword>
<proteinExistence type="inferred from homology"/>
<keyword evidence="2" id="KW-0560">Oxidoreductase</keyword>
<evidence type="ECO:0000313" key="4">
    <source>
        <dbReference type="EMBL" id="GLZ77831.1"/>
    </source>
</evidence>
<dbReference type="PRINTS" id="PR00080">
    <property type="entry name" value="SDRFAMILY"/>
</dbReference>
<dbReference type="InterPro" id="IPR057326">
    <property type="entry name" value="KR_dom"/>
</dbReference>
<dbReference type="NCBIfam" id="NF005559">
    <property type="entry name" value="PRK07231.1"/>
    <property type="match status" value="1"/>
</dbReference>
<dbReference type="SMART" id="SM00822">
    <property type="entry name" value="PKS_KR"/>
    <property type="match status" value="1"/>
</dbReference>